<feature type="region of interest" description="Disordered" evidence="1">
    <location>
        <begin position="264"/>
        <end position="306"/>
    </location>
</feature>
<evidence type="ECO:0000256" key="1">
    <source>
        <dbReference type="SAM" id="MobiDB-lite"/>
    </source>
</evidence>
<proteinExistence type="predicted"/>
<feature type="region of interest" description="Disordered" evidence="1">
    <location>
        <begin position="190"/>
        <end position="209"/>
    </location>
</feature>
<sequence>MDDRTEGEGAQVKFQVVATETNMVVMDASLVGKETSPIAQMTSPVVKNSSSVVEETSPVVKKTSPVVKKTSLVVKETRATQRGRVISAVASIAQSVVSGATSLLRGAGRTGRGEGRGGTQGTLFEISSSEDEDPGEQQQQQQQQIQQRQQQQQQPRGGLEVEHKKQQAECPMCFKYFPLEGIEEHAFSCQGDVPSSSSKLEDAPPEGATDADIVPVVSLARKPLRQYGRQRVTWGQSDDHFDSVLEGVPVQTAVGRWRQVTQLTTTGDTRQSQDPDDVEILSDSEVPNPPIGRRGKGNVEAPGQEETVEGHPCPICSQSFSQTLIQTHVLRCLESAETETRVTRSRRHPDHNGILTTNPLSDDDFDENMPINPKKRQTYLHKKHTQPLITSKLMAKDVDSTSDNFRKYSSVVSSLKSSPDDDSISDSDSGSSSSVSRNFSDDLNDDCQTPVHSGMSKPNASPFQTFKRISDQGSATLDYHNQFRKGDIEKARKKSEARVNKSKRRTWKRKGRQKKGAPRKRRKLT</sequence>
<evidence type="ECO:0000313" key="3">
    <source>
        <dbReference type="Proteomes" id="UP001209878"/>
    </source>
</evidence>
<feature type="compositionally biased region" description="Low complexity" evidence="1">
    <location>
        <begin position="426"/>
        <end position="438"/>
    </location>
</feature>
<reference evidence="2" key="1">
    <citation type="journal article" date="2023" name="Mol. Biol. Evol.">
        <title>Third-Generation Sequencing Reveals the Adaptive Role of the Epigenome in Three Deep-Sea Polychaetes.</title>
        <authorList>
            <person name="Perez M."/>
            <person name="Aroh O."/>
            <person name="Sun Y."/>
            <person name="Lan Y."/>
            <person name="Juniper S.K."/>
            <person name="Young C.R."/>
            <person name="Angers B."/>
            <person name="Qian P.Y."/>
        </authorList>
    </citation>
    <scope>NUCLEOTIDE SEQUENCE</scope>
    <source>
        <strain evidence="2">R07B-5</strain>
    </source>
</reference>
<feature type="compositionally biased region" description="Polar residues" evidence="1">
    <location>
        <begin position="446"/>
        <end position="464"/>
    </location>
</feature>
<feature type="compositionally biased region" description="Basic residues" evidence="1">
    <location>
        <begin position="500"/>
        <end position="525"/>
    </location>
</feature>
<dbReference type="AlphaFoldDB" id="A0AAD9NTU0"/>
<keyword evidence="3" id="KW-1185">Reference proteome</keyword>
<feature type="region of interest" description="Disordered" evidence="1">
    <location>
        <begin position="343"/>
        <end position="384"/>
    </location>
</feature>
<evidence type="ECO:0000313" key="2">
    <source>
        <dbReference type="EMBL" id="KAK2180446.1"/>
    </source>
</evidence>
<feature type="compositionally biased region" description="Low complexity" evidence="1">
    <location>
        <begin position="137"/>
        <end position="154"/>
    </location>
</feature>
<feature type="region of interest" description="Disordered" evidence="1">
    <location>
        <begin position="105"/>
        <end position="163"/>
    </location>
</feature>
<feature type="compositionally biased region" description="Basic and acidic residues" evidence="1">
    <location>
        <begin position="484"/>
        <end position="499"/>
    </location>
</feature>
<feature type="compositionally biased region" description="Basic residues" evidence="1">
    <location>
        <begin position="373"/>
        <end position="384"/>
    </location>
</feature>
<evidence type="ECO:0008006" key="4">
    <source>
        <dbReference type="Google" id="ProtNLM"/>
    </source>
</evidence>
<comment type="caution">
    <text evidence="2">The sequence shown here is derived from an EMBL/GenBank/DDBJ whole genome shotgun (WGS) entry which is preliminary data.</text>
</comment>
<feature type="region of interest" description="Disordered" evidence="1">
    <location>
        <begin position="412"/>
        <end position="525"/>
    </location>
</feature>
<dbReference type="EMBL" id="JAODUO010000443">
    <property type="protein sequence ID" value="KAK2180446.1"/>
    <property type="molecule type" value="Genomic_DNA"/>
</dbReference>
<organism evidence="2 3">
    <name type="scientific">Ridgeia piscesae</name>
    <name type="common">Tubeworm</name>
    <dbReference type="NCBI Taxonomy" id="27915"/>
    <lineage>
        <taxon>Eukaryota</taxon>
        <taxon>Metazoa</taxon>
        <taxon>Spiralia</taxon>
        <taxon>Lophotrochozoa</taxon>
        <taxon>Annelida</taxon>
        <taxon>Polychaeta</taxon>
        <taxon>Sedentaria</taxon>
        <taxon>Canalipalpata</taxon>
        <taxon>Sabellida</taxon>
        <taxon>Siboglinidae</taxon>
        <taxon>Ridgeia</taxon>
    </lineage>
</organism>
<protein>
    <recommendedName>
        <fullName evidence="4">UBZ4-type domain-containing protein</fullName>
    </recommendedName>
</protein>
<gene>
    <name evidence="2" type="ORF">NP493_443g06030</name>
</gene>
<name>A0AAD9NTU0_RIDPI</name>
<accession>A0AAD9NTU0</accession>
<dbReference type="Proteomes" id="UP001209878">
    <property type="component" value="Unassembled WGS sequence"/>
</dbReference>